<sequence>MAAEERAKSEFNDILSRIDRKYEIIDVKWTEDKLFEIKFRTQIQRNSEDFNALCDEWVDVFSEVTNTVWAKKISNTGPKIRFRKQYQCWTQGGKVVQKELLFDARRCKGTLDIKVLTDNPFTRRKNKHIRLGLNVVVKINFVHLHQVDTSKRFSFFVHLCDPQPEPPKPVIQPNDRLPQLVAEMVQKGLNASPKVVNPNPHPNEQQTHVNNERKEQTHLFQTTLLDELEEKPLQTTQHQLIQENLQLPNMQQQTIQLRLMEVN</sequence>
<dbReference type="AlphaFoldDB" id="A0A482W6V7"/>
<accession>A0A482W6V7</accession>
<protein>
    <submittedName>
        <fullName evidence="1">Uncharacterized protein</fullName>
    </submittedName>
</protein>
<gene>
    <name evidence="1" type="ORF">BDFB_002768</name>
</gene>
<dbReference type="EMBL" id="QDEB01021859">
    <property type="protein sequence ID" value="RZC40920.1"/>
    <property type="molecule type" value="Genomic_DNA"/>
</dbReference>
<name>A0A482W6V7_ASBVE</name>
<dbReference type="Proteomes" id="UP000292052">
    <property type="component" value="Unassembled WGS sequence"/>
</dbReference>
<reference evidence="1 2" key="1">
    <citation type="submission" date="2017-03" db="EMBL/GenBank/DDBJ databases">
        <title>Genome of the blue death feigning beetle - Asbolus verrucosus.</title>
        <authorList>
            <person name="Rider S.D."/>
        </authorList>
    </citation>
    <scope>NUCLEOTIDE SEQUENCE [LARGE SCALE GENOMIC DNA]</scope>
    <source>
        <strain evidence="1">Butters</strain>
        <tissue evidence="1">Head and leg muscle</tissue>
    </source>
</reference>
<proteinExistence type="predicted"/>
<comment type="caution">
    <text evidence="1">The sequence shown here is derived from an EMBL/GenBank/DDBJ whole genome shotgun (WGS) entry which is preliminary data.</text>
</comment>
<keyword evidence="2" id="KW-1185">Reference proteome</keyword>
<dbReference type="OrthoDB" id="6815261at2759"/>
<organism evidence="1 2">
    <name type="scientific">Asbolus verrucosus</name>
    <name type="common">Desert ironclad beetle</name>
    <dbReference type="NCBI Taxonomy" id="1661398"/>
    <lineage>
        <taxon>Eukaryota</taxon>
        <taxon>Metazoa</taxon>
        <taxon>Ecdysozoa</taxon>
        <taxon>Arthropoda</taxon>
        <taxon>Hexapoda</taxon>
        <taxon>Insecta</taxon>
        <taxon>Pterygota</taxon>
        <taxon>Neoptera</taxon>
        <taxon>Endopterygota</taxon>
        <taxon>Coleoptera</taxon>
        <taxon>Polyphaga</taxon>
        <taxon>Cucujiformia</taxon>
        <taxon>Tenebrionidae</taxon>
        <taxon>Pimeliinae</taxon>
        <taxon>Asbolus</taxon>
    </lineage>
</organism>
<evidence type="ECO:0000313" key="2">
    <source>
        <dbReference type="Proteomes" id="UP000292052"/>
    </source>
</evidence>
<evidence type="ECO:0000313" key="1">
    <source>
        <dbReference type="EMBL" id="RZC40920.1"/>
    </source>
</evidence>